<keyword evidence="2" id="KW-1185">Reference proteome</keyword>
<evidence type="ECO:0000313" key="2">
    <source>
        <dbReference type="Proteomes" id="UP001519887"/>
    </source>
</evidence>
<organism evidence="1 2">
    <name type="scientific">Paenibacillus sepulcri</name>
    <dbReference type="NCBI Taxonomy" id="359917"/>
    <lineage>
        <taxon>Bacteria</taxon>
        <taxon>Bacillati</taxon>
        <taxon>Bacillota</taxon>
        <taxon>Bacilli</taxon>
        <taxon>Bacillales</taxon>
        <taxon>Paenibacillaceae</taxon>
        <taxon>Paenibacillus</taxon>
    </lineage>
</organism>
<dbReference type="Proteomes" id="UP001519887">
    <property type="component" value="Unassembled WGS sequence"/>
</dbReference>
<comment type="caution">
    <text evidence="1">The sequence shown here is derived from an EMBL/GenBank/DDBJ whole genome shotgun (WGS) entry which is preliminary data.</text>
</comment>
<protein>
    <submittedName>
        <fullName evidence="1">Uncharacterized protein</fullName>
    </submittedName>
</protein>
<gene>
    <name evidence="1" type="ORF">K0U00_51100</name>
</gene>
<proteinExistence type="predicted"/>
<dbReference type="EMBL" id="JAHZIK010003927">
    <property type="protein sequence ID" value="MBW7462429.1"/>
    <property type="molecule type" value="Genomic_DNA"/>
</dbReference>
<evidence type="ECO:0000313" key="1">
    <source>
        <dbReference type="EMBL" id="MBW7462429.1"/>
    </source>
</evidence>
<accession>A0ABS7CN88</accession>
<feature type="non-terminal residue" evidence="1">
    <location>
        <position position="64"/>
    </location>
</feature>
<reference evidence="1 2" key="1">
    <citation type="submission" date="2021-07" db="EMBL/GenBank/DDBJ databases">
        <title>Paenibacillus radiodurans sp. nov., isolated from the southeastern edge of Tengger Desert.</title>
        <authorList>
            <person name="Zhang G."/>
        </authorList>
    </citation>
    <scope>NUCLEOTIDE SEQUENCE [LARGE SCALE GENOMIC DNA]</scope>
    <source>
        <strain evidence="1 2">CCM 7311</strain>
    </source>
</reference>
<name>A0ABS7CN88_9BACL</name>
<sequence length="64" mass="7279">MTLFNEEIQPSSLLPGQEAVFRLAVVLSASGEACATPDDLSRWERRTEAVWQERVDRMCESIPR</sequence>